<organism evidence="1 2">
    <name type="scientific">Hibiscus sabdariffa</name>
    <name type="common">roselle</name>
    <dbReference type="NCBI Taxonomy" id="183260"/>
    <lineage>
        <taxon>Eukaryota</taxon>
        <taxon>Viridiplantae</taxon>
        <taxon>Streptophyta</taxon>
        <taxon>Embryophyta</taxon>
        <taxon>Tracheophyta</taxon>
        <taxon>Spermatophyta</taxon>
        <taxon>Magnoliopsida</taxon>
        <taxon>eudicotyledons</taxon>
        <taxon>Gunneridae</taxon>
        <taxon>Pentapetalae</taxon>
        <taxon>rosids</taxon>
        <taxon>malvids</taxon>
        <taxon>Malvales</taxon>
        <taxon>Malvaceae</taxon>
        <taxon>Malvoideae</taxon>
        <taxon>Hibiscus</taxon>
    </lineage>
</organism>
<gene>
    <name evidence="1" type="ORF">V6N12_010670</name>
</gene>
<sequence length="103" mass="11823">MNTGRAELILLPSNLYRNLSDWEMRCRSAATIQRLYKHALPLQNFAALTQTTITTYKPMLSYIFIRTFLVNSPSKVSPTCHVWRSPGGEFTRHCLACSQTQTR</sequence>
<protein>
    <submittedName>
        <fullName evidence="1">Uncharacterized protein</fullName>
    </submittedName>
</protein>
<keyword evidence="2" id="KW-1185">Reference proteome</keyword>
<accession>A0ABR2EL31</accession>
<proteinExistence type="predicted"/>
<dbReference type="Proteomes" id="UP001472677">
    <property type="component" value="Unassembled WGS sequence"/>
</dbReference>
<comment type="caution">
    <text evidence="1">The sequence shown here is derived from an EMBL/GenBank/DDBJ whole genome shotgun (WGS) entry which is preliminary data.</text>
</comment>
<name>A0ABR2EL31_9ROSI</name>
<evidence type="ECO:0000313" key="2">
    <source>
        <dbReference type="Proteomes" id="UP001472677"/>
    </source>
</evidence>
<dbReference type="EMBL" id="JBBPBM010000012">
    <property type="protein sequence ID" value="KAK8562596.1"/>
    <property type="molecule type" value="Genomic_DNA"/>
</dbReference>
<evidence type="ECO:0000313" key="1">
    <source>
        <dbReference type="EMBL" id="KAK8562596.1"/>
    </source>
</evidence>
<reference evidence="1 2" key="1">
    <citation type="journal article" date="2024" name="G3 (Bethesda)">
        <title>Genome assembly of Hibiscus sabdariffa L. provides insights into metabolisms of medicinal natural products.</title>
        <authorList>
            <person name="Kim T."/>
        </authorList>
    </citation>
    <scope>NUCLEOTIDE SEQUENCE [LARGE SCALE GENOMIC DNA]</scope>
    <source>
        <strain evidence="1">TK-2024</strain>
        <tissue evidence="1">Old leaves</tissue>
    </source>
</reference>